<proteinExistence type="inferred from homology"/>
<dbReference type="Gene3D" id="2.40.10.10">
    <property type="entry name" value="Trypsin-like serine proteases"/>
    <property type="match status" value="2"/>
</dbReference>
<feature type="compositionally biased region" description="Gly residues" evidence="4">
    <location>
        <begin position="276"/>
        <end position="295"/>
    </location>
</feature>
<feature type="transmembrane region" description="Helical" evidence="5">
    <location>
        <begin position="94"/>
        <end position="113"/>
    </location>
</feature>
<evidence type="ECO:0000313" key="8">
    <source>
        <dbReference type="Proteomes" id="UP000479526"/>
    </source>
</evidence>
<keyword evidence="5" id="KW-0812">Transmembrane</keyword>
<comment type="similarity">
    <text evidence="1">Belongs to the peptidase S1C family.</text>
</comment>
<feature type="compositionally biased region" description="Basic and acidic residues" evidence="4">
    <location>
        <begin position="1"/>
        <end position="12"/>
    </location>
</feature>
<dbReference type="Pfam" id="PF13365">
    <property type="entry name" value="Trypsin_2"/>
    <property type="match status" value="1"/>
</dbReference>
<dbReference type="GO" id="GO:0006508">
    <property type="term" value="P:proteolysis"/>
    <property type="evidence" value="ECO:0007669"/>
    <property type="project" value="UniProtKB-KW"/>
</dbReference>
<evidence type="ECO:0000256" key="1">
    <source>
        <dbReference type="ARBA" id="ARBA00010541"/>
    </source>
</evidence>
<dbReference type="PANTHER" id="PTHR43343">
    <property type="entry name" value="PEPTIDASE S12"/>
    <property type="match status" value="1"/>
</dbReference>
<dbReference type="RefSeq" id="WP_161478236.1">
    <property type="nucleotide sequence ID" value="NZ_WXEW01000001.1"/>
</dbReference>
<evidence type="ECO:0000259" key="6">
    <source>
        <dbReference type="PROSITE" id="PS50106"/>
    </source>
</evidence>
<dbReference type="InterPro" id="IPR001478">
    <property type="entry name" value="PDZ"/>
</dbReference>
<dbReference type="PANTHER" id="PTHR43343:SF3">
    <property type="entry name" value="PROTEASE DO-LIKE 8, CHLOROPLASTIC"/>
    <property type="match status" value="1"/>
</dbReference>
<feature type="domain" description="PDZ" evidence="6">
    <location>
        <begin position="369"/>
        <end position="424"/>
    </location>
</feature>
<keyword evidence="5" id="KW-0472">Membrane</keyword>
<evidence type="ECO:0000256" key="2">
    <source>
        <dbReference type="ARBA" id="ARBA00022670"/>
    </source>
</evidence>
<organism evidence="7 8">
    <name type="scientific">Herbidospora solisilvae</name>
    <dbReference type="NCBI Taxonomy" id="2696284"/>
    <lineage>
        <taxon>Bacteria</taxon>
        <taxon>Bacillati</taxon>
        <taxon>Actinomycetota</taxon>
        <taxon>Actinomycetes</taxon>
        <taxon>Streptosporangiales</taxon>
        <taxon>Streptosporangiaceae</taxon>
        <taxon>Herbidospora</taxon>
    </lineage>
</organism>
<gene>
    <name evidence="7" type="ORF">GT755_03630</name>
</gene>
<sequence length="466" mass="46255">MSADERENEHGTTEVLEGRGWSQFGRRAPQYGDYRGEQSAPTFAPPPPPHQPGPIQGHVGANPVGDTAVYGLPPVPPEPPQRQRSDGRAWKRGVSILALACVAVGGGVAGALITNALDDDGTPVLASPVVNSQSNGSAAMPAKGTIAAVAKAVQPSVVMITVTSQQGQGEGSGVILSADGLILTNNHVVAGAGQNAQMAVKFSDGRTIPATLVGTDPTTDIAVIRATGVSGLTAAALGDSDALQVGDSVLAIGSPLGLEGSVTSGIVSALDRTVTSGGGGGGGPQLPPGWGGGFGQEQQQQADPTTTIGGMIQTDAAINPGNSGGALVNASGQVIGINTAIATSGGGNGNIGVGFAIPINTARNVADQLIKTGKAVHAYLGVSVGDATGDTPGALVSTVEPNSPAAKAGLQQGDIITKVDDTPVDAGETVVGIVRGHQPGTKVTVTYMRNGQANTATITLEEKTTN</sequence>
<dbReference type="PRINTS" id="PR00834">
    <property type="entry name" value="PROTEASES2C"/>
</dbReference>
<dbReference type="EMBL" id="WXEW01000001">
    <property type="protein sequence ID" value="NAS20772.1"/>
    <property type="molecule type" value="Genomic_DNA"/>
</dbReference>
<evidence type="ECO:0000256" key="4">
    <source>
        <dbReference type="SAM" id="MobiDB-lite"/>
    </source>
</evidence>
<dbReference type="InterPro" id="IPR009003">
    <property type="entry name" value="Peptidase_S1_PA"/>
</dbReference>
<feature type="region of interest" description="Disordered" evidence="4">
    <location>
        <begin position="1"/>
        <end position="88"/>
    </location>
</feature>
<dbReference type="AlphaFoldDB" id="A0A7C9NF58"/>
<keyword evidence="2" id="KW-0645">Protease</keyword>
<comment type="caution">
    <text evidence="7">The sequence shown here is derived from an EMBL/GenBank/DDBJ whole genome shotgun (WGS) entry which is preliminary data.</text>
</comment>
<protein>
    <submittedName>
        <fullName evidence="7">PDZ domain-containing protein</fullName>
    </submittedName>
</protein>
<dbReference type="Pfam" id="PF13180">
    <property type="entry name" value="PDZ_2"/>
    <property type="match status" value="1"/>
</dbReference>
<evidence type="ECO:0000256" key="3">
    <source>
        <dbReference type="ARBA" id="ARBA00022801"/>
    </source>
</evidence>
<evidence type="ECO:0000313" key="7">
    <source>
        <dbReference type="EMBL" id="NAS20772.1"/>
    </source>
</evidence>
<dbReference type="InterPro" id="IPR001940">
    <property type="entry name" value="Peptidase_S1C"/>
</dbReference>
<keyword evidence="8" id="KW-1185">Reference proteome</keyword>
<dbReference type="GO" id="GO:0004252">
    <property type="term" value="F:serine-type endopeptidase activity"/>
    <property type="evidence" value="ECO:0007669"/>
    <property type="project" value="InterPro"/>
</dbReference>
<dbReference type="PROSITE" id="PS50106">
    <property type="entry name" value="PDZ"/>
    <property type="match status" value="1"/>
</dbReference>
<feature type="region of interest" description="Disordered" evidence="4">
    <location>
        <begin position="273"/>
        <end position="303"/>
    </location>
</feature>
<dbReference type="SUPFAM" id="SSF50494">
    <property type="entry name" value="Trypsin-like serine proteases"/>
    <property type="match status" value="1"/>
</dbReference>
<keyword evidence="3" id="KW-0378">Hydrolase</keyword>
<accession>A0A7C9NF58</accession>
<evidence type="ECO:0000256" key="5">
    <source>
        <dbReference type="SAM" id="Phobius"/>
    </source>
</evidence>
<dbReference type="Proteomes" id="UP000479526">
    <property type="component" value="Unassembled WGS sequence"/>
</dbReference>
<name>A0A7C9NF58_9ACTN</name>
<dbReference type="Gene3D" id="2.30.42.10">
    <property type="match status" value="1"/>
</dbReference>
<dbReference type="InterPro" id="IPR043504">
    <property type="entry name" value="Peptidase_S1_PA_chymotrypsin"/>
</dbReference>
<dbReference type="SUPFAM" id="SSF50156">
    <property type="entry name" value="PDZ domain-like"/>
    <property type="match status" value="1"/>
</dbReference>
<dbReference type="InterPro" id="IPR036034">
    <property type="entry name" value="PDZ_sf"/>
</dbReference>
<dbReference type="SMART" id="SM00228">
    <property type="entry name" value="PDZ"/>
    <property type="match status" value="1"/>
</dbReference>
<keyword evidence="5" id="KW-1133">Transmembrane helix</keyword>
<feature type="compositionally biased region" description="Pro residues" evidence="4">
    <location>
        <begin position="43"/>
        <end position="52"/>
    </location>
</feature>
<reference evidence="7 8" key="1">
    <citation type="submission" date="2020-01" db="EMBL/GenBank/DDBJ databases">
        <title>Herbidospora sp. NEAU-GS84 nov., a novel actinomycete isolated from soil.</title>
        <authorList>
            <person name="Han L."/>
        </authorList>
    </citation>
    <scope>NUCLEOTIDE SEQUENCE [LARGE SCALE GENOMIC DNA]</scope>
    <source>
        <strain evidence="7 8">NEAU-GS84</strain>
    </source>
</reference>
<dbReference type="InterPro" id="IPR051201">
    <property type="entry name" value="Chloro_Bact_Ser_Proteases"/>
</dbReference>